<keyword evidence="2" id="KW-1185">Reference proteome</keyword>
<dbReference type="EMBL" id="BAAACG010000006">
    <property type="protein sequence ID" value="GAA0735639.1"/>
    <property type="molecule type" value="Genomic_DNA"/>
</dbReference>
<comment type="caution">
    <text evidence="1">The sequence shown here is derived from an EMBL/GenBank/DDBJ whole genome shotgun (WGS) entry which is preliminary data.</text>
</comment>
<sequence>MIKKSKNDELLEKSDLLKDNKKINSKVEEALLKVALGYEYEETEMIASKGGKASRVKKIKKVVPPDTTAIIFWLKTRNPNKWRARLMMDE</sequence>
<dbReference type="Proteomes" id="UP001501510">
    <property type="component" value="Unassembled WGS sequence"/>
</dbReference>
<name>A0ABN1JC51_9CLOT</name>
<evidence type="ECO:0000313" key="2">
    <source>
        <dbReference type="Proteomes" id="UP001501510"/>
    </source>
</evidence>
<accession>A0ABN1JC51</accession>
<protein>
    <submittedName>
        <fullName evidence="1">Uncharacterized protein</fullName>
    </submittedName>
</protein>
<evidence type="ECO:0000313" key="1">
    <source>
        <dbReference type="EMBL" id="GAA0735639.1"/>
    </source>
</evidence>
<reference evidence="1 2" key="1">
    <citation type="journal article" date="2019" name="Int. J. Syst. Evol. Microbiol.">
        <title>The Global Catalogue of Microorganisms (GCM) 10K type strain sequencing project: providing services to taxonomists for standard genome sequencing and annotation.</title>
        <authorList>
            <consortium name="The Broad Institute Genomics Platform"/>
            <consortium name="The Broad Institute Genome Sequencing Center for Infectious Disease"/>
            <person name="Wu L."/>
            <person name="Ma J."/>
        </authorList>
    </citation>
    <scope>NUCLEOTIDE SEQUENCE [LARGE SCALE GENOMIC DNA]</scope>
    <source>
        <strain evidence="1 2">JCM 1407</strain>
    </source>
</reference>
<organism evidence="1 2">
    <name type="scientific">Clostridium oceanicum</name>
    <dbReference type="NCBI Taxonomy" id="1543"/>
    <lineage>
        <taxon>Bacteria</taxon>
        <taxon>Bacillati</taxon>
        <taxon>Bacillota</taxon>
        <taxon>Clostridia</taxon>
        <taxon>Eubacteriales</taxon>
        <taxon>Clostridiaceae</taxon>
        <taxon>Clostridium</taxon>
    </lineage>
</organism>
<gene>
    <name evidence="1" type="ORF">GCM10008906_09600</name>
</gene>
<proteinExistence type="predicted"/>
<dbReference type="RefSeq" id="WP_343759395.1">
    <property type="nucleotide sequence ID" value="NZ_BAAACG010000006.1"/>
</dbReference>